<comment type="similarity">
    <text evidence="1 5">Belongs to the spermidine/spermine synthase family.</text>
</comment>
<feature type="transmembrane region" description="Helical" evidence="5">
    <location>
        <begin position="214"/>
        <end position="233"/>
    </location>
</feature>
<dbReference type="SUPFAM" id="SSF53335">
    <property type="entry name" value="S-adenosyl-L-methionine-dependent methyltransferases"/>
    <property type="match status" value="1"/>
</dbReference>
<dbReference type="GO" id="GO:0005886">
    <property type="term" value="C:plasma membrane"/>
    <property type="evidence" value="ECO:0007669"/>
    <property type="project" value="UniProtKB-SubCell"/>
</dbReference>
<dbReference type="Proteomes" id="UP000275027">
    <property type="component" value="Unassembled WGS sequence"/>
</dbReference>
<keyword evidence="5" id="KW-1003">Cell membrane</keyword>
<feature type="transmembrane region" description="Helical" evidence="5">
    <location>
        <begin position="93"/>
        <end position="114"/>
    </location>
</feature>
<dbReference type="GO" id="GO:0010487">
    <property type="term" value="F:thermospermine synthase activity"/>
    <property type="evidence" value="ECO:0007669"/>
    <property type="project" value="UniProtKB-ARBA"/>
</dbReference>
<name>A0A497V9N6_9FLAO</name>
<keyword evidence="3 5" id="KW-0745">Spermidine biosynthesis</keyword>
<dbReference type="PROSITE" id="PS51006">
    <property type="entry name" value="PABS_2"/>
    <property type="match status" value="1"/>
</dbReference>
<comment type="caution">
    <text evidence="5">Lacks conserved residue(s) required for the propagation of feature annotation.</text>
</comment>
<feature type="binding site" evidence="5">
    <location>
        <position position="259"/>
    </location>
    <ligand>
        <name>S-methyl-5'-thioadenosine</name>
        <dbReference type="ChEBI" id="CHEBI:17509"/>
    </ligand>
</feature>
<dbReference type="Proteomes" id="UP000233767">
    <property type="component" value="Unassembled WGS sequence"/>
</dbReference>
<dbReference type="GO" id="GO:0004766">
    <property type="term" value="F:spermidine synthase activity"/>
    <property type="evidence" value="ECO:0007669"/>
    <property type="project" value="UniProtKB-UniRule"/>
</dbReference>
<evidence type="ECO:0000313" key="9">
    <source>
        <dbReference type="EMBL" id="RLJ35634.1"/>
    </source>
</evidence>
<comment type="caution">
    <text evidence="9">The sequence shown here is derived from an EMBL/GenBank/DDBJ whole genome shotgun (WGS) entry which is preliminary data.</text>
</comment>
<dbReference type="PANTHER" id="PTHR43317:SF1">
    <property type="entry name" value="THERMOSPERMINE SYNTHASE ACAULIS5"/>
    <property type="match status" value="1"/>
</dbReference>
<comment type="subcellular location">
    <subcellularLocation>
        <location evidence="5">Cell membrane</location>
        <topology evidence="5">Multi-pass membrane protein</topology>
    </subcellularLocation>
</comment>
<organism evidence="9 11">
    <name type="scientific">Flavobacterium lindanitolerans</name>
    <dbReference type="NCBI Taxonomy" id="428988"/>
    <lineage>
        <taxon>Bacteria</taxon>
        <taxon>Pseudomonadati</taxon>
        <taxon>Bacteroidota</taxon>
        <taxon>Flavobacteriia</taxon>
        <taxon>Flavobacteriales</taxon>
        <taxon>Flavobacteriaceae</taxon>
        <taxon>Flavobacterium</taxon>
    </lineage>
</organism>
<dbReference type="InterPro" id="IPR030374">
    <property type="entry name" value="PABS"/>
</dbReference>
<comment type="function">
    <text evidence="5">Catalyzes the irreversible transfer of a propylamine group from the amino donor S-adenosylmethioninamine (decarboxy-AdoMet) to putrescine (1,4-diaminobutane) to yield spermidine.</text>
</comment>
<keyword evidence="10" id="KW-1185">Reference proteome</keyword>
<dbReference type="InterPro" id="IPR030373">
    <property type="entry name" value="PABS_CS"/>
</dbReference>
<dbReference type="Gene3D" id="3.40.50.150">
    <property type="entry name" value="Vaccinia Virus protein VP39"/>
    <property type="match status" value="1"/>
</dbReference>
<dbReference type="Pfam" id="PF01564">
    <property type="entry name" value="Spermine_synth"/>
    <property type="match status" value="1"/>
</dbReference>
<dbReference type="EMBL" id="PJND01000007">
    <property type="protein sequence ID" value="PKW28863.1"/>
    <property type="molecule type" value="Genomic_DNA"/>
</dbReference>
<reference evidence="8 10" key="1">
    <citation type="submission" date="2017-12" db="EMBL/GenBank/DDBJ databases">
        <title>Genomic Encyclopedia of Type Strains, Phase III (KMG-III): the genomes of soil and plant-associated and newly described type strains.</title>
        <authorList>
            <person name="Whitman W."/>
        </authorList>
    </citation>
    <scope>NUCLEOTIDE SEQUENCE [LARGE SCALE GENOMIC DNA]</scope>
    <source>
        <strain evidence="8 10">IP-10</strain>
    </source>
</reference>
<keyword evidence="5" id="KW-0812">Transmembrane</keyword>
<keyword evidence="5" id="KW-1133">Transmembrane helix</keyword>
<protein>
    <recommendedName>
        <fullName evidence="5">Polyamine aminopropyltransferase</fullName>
    </recommendedName>
    <alternativeName>
        <fullName evidence="5">Putrescine aminopropyltransferase</fullName>
        <shortName evidence="5">PAPT</shortName>
    </alternativeName>
    <alternativeName>
        <fullName evidence="5">Spermidine synthase</fullName>
        <shortName evidence="5">SPDS</shortName>
        <shortName evidence="5">SPDSY</shortName>
        <ecNumber evidence="5">2.5.1.16</ecNumber>
    </alternativeName>
</protein>
<keyword evidence="2 5" id="KW-0808">Transferase</keyword>
<reference evidence="9 11" key="2">
    <citation type="submission" date="2018-10" db="EMBL/GenBank/DDBJ databases">
        <title>Genomic Encyclopedia of Archaeal and Bacterial Type Strains, Phase II (KMG-II): from individual species to whole genera.</title>
        <authorList>
            <person name="Goeker M."/>
        </authorList>
    </citation>
    <scope>NUCLEOTIDE SEQUENCE [LARGE SCALE GENOMIC DNA]</scope>
    <source>
        <strain evidence="9 11">DSM 21886</strain>
    </source>
</reference>
<feature type="binding site" evidence="5">
    <location>
        <position position="333"/>
    </location>
    <ligand>
        <name>S-methyl-5'-thioadenosine</name>
        <dbReference type="ChEBI" id="CHEBI:17509"/>
    </ligand>
</feature>
<feature type="transmembrane region" description="Helical" evidence="5">
    <location>
        <begin position="120"/>
        <end position="143"/>
    </location>
</feature>
<comment type="pathway">
    <text evidence="5">Amine and polyamine biosynthesis; spermidine biosynthesis; spermidine from putrescine: step 1/1.</text>
</comment>
<feature type="binding site" evidence="5">
    <location>
        <position position="289"/>
    </location>
    <ligand>
        <name>spermidine</name>
        <dbReference type="ChEBI" id="CHEBI:57834"/>
    </ligand>
</feature>
<keyword evidence="4 5" id="KW-0620">Polyamine biosynthesis</keyword>
<comment type="catalytic activity">
    <reaction evidence="5">
        <text>S-adenosyl 3-(methylsulfanyl)propylamine + putrescine = S-methyl-5'-thioadenosine + spermidine + H(+)</text>
        <dbReference type="Rhea" id="RHEA:12721"/>
        <dbReference type="ChEBI" id="CHEBI:15378"/>
        <dbReference type="ChEBI" id="CHEBI:17509"/>
        <dbReference type="ChEBI" id="CHEBI:57443"/>
        <dbReference type="ChEBI" id="CHEBI:57834"/>
        <dbReference type="ChEBI" id="CHEBI:326268"/>
        <dbReference type="EC" id="2.5.1.16"/>
    </reaction>
</comment>
<feature type="transmembrane region" description="Helical" evidence="5">
    <location>
        <begin position="155"/>
        <end position="177"/>
    </location>
</feature>
<feature type="domain" description="PABS" evidence="7">
    <location>
        <begin position="229"/>
        <end position="464"/>
    </location>
</feature>
<evidence type="ECO:0000256" key="2">
    <source>
        <dbReference type="ARBA" id="ARBA00022679"/>
    </source>
</evidence>
<dbReference type="NCBIfam" id="NF002956">
    <property type="entry name" value="PRK03612.1"/>
    <property type="match status" value="1"/>
</dbReference>
<evidence type="ECO:0000259" key="7">
    <source>
        <dbReference type="PROSITE" id="PS51006"/>
    </source>
</evidence>
<gene>
    <name evidence="5" type="primary">speE</name>
    <name evidence="8" type="ORF">B0G92_0490</name>
    <name evidence="9" type="ORF">CLV50_1016</name>
</gene>
<evidence type="ECO:0000256" key="4">
    <source>
        <dbReference type="ARBA" id="ARBA00023115"/>
    </source>
</evidence>
<dbReference type="PROSITE" id="PS01330">
    <property type="entry name" value="PABS_1"/>
    <property type="match status" value="1"/>
</dbReference>
<feature type="transmembrane region" description="Helical" evidence="5">
    <location>
        <begin position="28"/>
        <end position="56"/>
    </location>
</feature>
<evidence type="ECO:0000256" key="1">
    <source>
        <dbReference type="ARBA" id="ARBA00007867"/>
    </source>
</evidence>
<dbReference type="NCBIfam" id="NF037959">
    <property type="entry name" value="MFS_SpdSyn"/>
    <property type="match status" value="1"/>
</dbReference>
<accession>A0A497V9N6</accession>
<proteinExistence type="inferred from homology"/>
<dbReference type="GO" id="GO:0008295">
    <property type="term" value="P:spermidine biosynthetic process"/>
    <property type="evidence" value="ECO:0007669"/>
    <property type="project" value="UniProtKB-UniRule"/>
</dbReference>
<feature type="binding site" evidence="5">
    <location>
        <begin position="367"/>
        <end position="368"/>
    </location>
    <ligand>
        <name>S-methyl-5'-thioadenosine</name>
        <dbReference type="ChEBI" id="CHEBI:17509"/>
    </ligand>
</feature>
<keyword evidence="5" id="KW-0472">Membrane</keyword>
<evidence type="ECO:0000313" key="11">
    <source>
        <dbReference type="Proteomes" id="UP000275027"/>
    </source>
</evidence>
<dbReference type="UniPathway" id="UPA00248">
    <property type="reaction ID" value="UER00314"/>
</dbReference>
<dbReference type="EC" id="2.5.1.16" evidence="5"/>
<dbReference type="CDD" id="cd02440">
    <property type="entry name" value="AdoMet_MTases"/>
    <property type="match status" value="1"/>
</dbReference>
<dbReference type="InterPro" id="IPR001045">
    <property type="entry name" value="Spermi_synthase"/>
</dbReference>
<dbReference type="EMBL" id="RCCB01000010">
    <property type="protein sequence ID" value="RLJ35634.1"/>
    <property type="molecule type" value="Genomic_DNA"/>
</dbReference>
<evidence type="ECO:0000313" key="10">
    <source>
        <dbReference type="Proteomes" id="UP000233767"/>
    </source>
</evidence>
<dbReference type="FunFam" id="3.40.50.150:FF:000088">
    <property type="entry name" value="Polyamine aminopropyltransferase"/>
    <property type="match status" value="1"/>
</dbReference>
<feature type="transmembrane region" description="Helical" evidence="5">
    <location>
        <begin position="62"/>
        <end position="81"/>
    </location>
</feature>
<evidence type="ECO:0000256" key="6">
    <source>
        <dbReference type="PROSITE-ProRule" id="PRU00354"/>
    </source>
</evidence>
<dbReference type="InterPro" id="IPR029063">
    <property type="entry name" value="SAM-dependent_MTases_sf"/>
</dbReference>
<comment type="subunit">
    <text evidence="5">Homodimer or homotetramer.</text>
</comment>
<dbReference type="HAMAP" id="MF_00198">
    <property type="entry name" value="Spermidine_synth"/>
    <property type="match status" value="1"/>
</dbReference>
<sequence length="523" mass="59531">MYSGLSLLESQSLLALQFMAKNFLKFEYLLLFAVFIIATCGLIYELVAGTLASYLLGDSVKQFSFIIGVYLFSMGVGSYFAKFVKKNQLNTFVEIEILVGVIGGLSSVILFILFEKVDYFQFILYLLVFVTGCLVGLEIPLLMNILKEKVKFSDLVSNVFTFDYIGALLASVLFPLVLVPKLGVMKTSLFFGMINVSVAIILCFLLSKDLKHSLLLKLKAISAFIILLLTFFFSDQILSYSEQKLYGENIIFTKATPYQRIVLTHTKNDYKLYLNNNLQFSSADEYRYHEALVHPVMANAKNIENVLVLGGGDGLAVREILKYKEVKKITLVDLDEGMTKLFASNTILTKFNHNSLTNPKVEVVNKDAFLWVKEENNKFDVIIIDFPDPSNYSLGKLYSLNFYKSLKKIVAPEAAIVIQTTSPYFAPKSFWCINNTVNEVFPNADAYHVYVPSFGEWGYTIASNNNTADFSKVNRKVSGLKYYDYQYKKLNFFPKDMKAKNLEINRLDNQILVRYFDEEWGKL</sequence>
<evidence type="ECO:0000256" key="5">
    <source>
        <dbReference type="HAMAP-Rule" id="MF_00198"/>
    </source>
</evidence>
<evidence type="ECO:0000256" key="3">
    <source>
        <dbReference type="ARBA" id="ARBA00023066"/>
    </source>
</evidence>
<feature type="transmembrane region" description="Helical" evidence="5">
    <location>
        <begin position="189"/>
        <end position="207"/>
    </location>
</feature>
<dbReference type="AlphaFoldDB" id="A0A497V9N6"/>
<feature type="binding site" evidence="5">
    <location>
        <position position="313"/>
    </location>
    <ligand>
        <name>spermidine</name>
        <dbReference type="ChEBI" id="CHEBI:57834"/>
    </ligand>
</feature>
<dbReference type="PANTHER" id="PTHR43317">
    <property type="entry name" value="THERMOSPERMINE SYNTHASE ACAULIS5"/>
    <property type="match status" value="1"/>
</dbReference>
<feature type="active site" description="Proton acceptor" evidence="5 6">
    <location>
        <position position="385"/>
    </location>
</feature>
<evidence type="ECO:0000313" key="8">
    <source>
        <dbReference type="EMBL" id="PKW28863.1"/>
    </source>
</evidence>